<feature type="compositionally biased region" description="Basic and acidic residues" evidence="14">
    <location>
        <begin position="606"/>
        <end position="633"/>
    </location>
</feature>
<keyword evidence="11" id="KW-0234">DNA repair</keyword>
<evidence type="ECO:0000256" key="6">
    <source>
        <dbReference type="ARBA" id="ARBA00022771"/>
    </source>
</evidence>
<feature type="compositionally biased region" description="Basic and acidic residues" evidence="14">
    <location>
        <begin position="650"/>
        <end position="660"/>
    </location>
</feature>
<evidence type="ECO:0000259" key="15">
    <source>
        <dbReference type="PROSITE" id="PS51533"/>
    </source>
</evidence>
<keyword evidence="5" id="KW-0227">DNA damage</keyword>
<dbReference type="GO" id="GO:0008270">
    <property type="term" value="F:zinc ion binding"/>
    <property type="evidence" value="ECO:0007669"/>
    <property type="project" value="UniProtKB-KW"/>
</dbReference>
<dbReference type="GO" id="GO:0005524">
    <property type="term" value="F:ATP binding"/>
    <property type="evidence" value="ECO:0007669"/>
    <property type="project" value="UniProtKB-KW"/>
</dbReference>
<feature type="compositionally biased region" description="Basic and acidic residues" evidence="14">
    <location>
        <begin position="505"/>
        <end position="514"/>
    </location>
</feature>
<comment type="similarity">
    <text evidence="2">Belongs to the SNF2/RAD54 helicase family.</text>
</comment>
<reference evidence="16" key="2">
    <citation type="submission" date="2021-01" db="UniProtKB">
        <authorList>
            <consortium name="EnsemblMetazoa"/>
        </authorList>
    </citation>
    <scope>IDENTIFICATION</scope>
</reference>
<keyword evidence="4" id="KW-0547">Nucleotide-binding</keyword>
<dbReference type="Proteomes" id="UP000007110">
    <property type="component" value="Unassembled WGS sequence"/>
</dbReference>
<feature type="compositionally biased region" description="Acidic residues" evidence="14">
    <location>
        <begin position="903"/>
        <end position="913"/>
    </location>
</feature>
<feature type="compositionally biased region" description="Basic and acidic residues" evidence="14">
    <location>
        <begin position="848"/>
        <end position="860"/>
    </location>
</feature>
<feature type="region of interest" description="Disordered" evidence="14">
    <location>
        <begin position="31"/>
        <end position="161"/>
    </location>
</feature>
<name>A0A7M7HQG8_STRPU</name>
<feature type="compositionally biased region" description="Basic and acidic residues" evidence="14">
    <location>
        <begin position="399"/>
        <end position="434"/>
    </location>
</feature>
<evidence type="ECO:0000256" key="3">
    <source>
        <dbReference type="ARBA" id="ARBA00022723"/>
    </source>
</evidence>
<dbReference type="InterPro" id="IPR011011">
    <property type="entry name" value="Znf_FYVE_PHD"/>
</dbReference>
<keyword evidence="3" id="KW-0479">Metal-binding</keyword>
<dbReference type="Gene3D" id="3.30.40.10">
    <property type="entry name" value="Zinc/RING finger domain, C3HC4 (zinc finger)"/>
    <property type="match status" value="1"/>
</dbReference>
<dbReference type="GO" id="GO:0006281">
    <property type="term" value="P:DNA repair"/>
    <property type="evidence" value="ECO:0007669"/>
    <property type="project" value="UniProtKB-KW"/>
</dbReference>
<feature type="compositionally biased region" description="Basic residues" evidence="14">
    <location>
        <begin position="549"/>
        <end position="561"/>
    </location>
</feature>
<dbReference type="KEGG" id="spu:593921"/>
<keyword evidence="9" id="KW-0067">ATP-binding</keyword>
<keyword evidence="10" id="KW-0238">DNA-binding</keyword>
<reference evidence="17" key="1">
    <citation type="submission" date="2015-02" db="EMBL/GenBank/DDBJ databases">
        <title>Genome sequencing for Strongylocentrotus purpuratus.</title>
        <authorList>
            <person name="Murali S."/>
            <person name="Liu Y."/>
            <person name="Vee V."/>
            <person name="English A."/>
            <person name="Wang M."/>
            <person name="Skinner E."/>
            <person name="Han Y."/>
            <person name="Muzny D.M."/>
            <person name="Worley K.C."/>
            <person name="Gibbs R.A."/>
        </authorList>
    </citation>
    <scope>NUCLEOTIDE SEQUENCE</scope>
</reference>
<evidence type="ECO:0000256" key="12">
    <source>
        <dbReference type="ARBA" id="ARBA00023242"/>
    </source>
</evidence>
<dbReference type="AlphaFoldDB" id="A0A7M7HQG8"/>
<evidence type="ECO:0000256" key="1">
    <source>
        <dbReference type="ARBA" id="ARBA00004123"/>
    </source>
</evidence>
<evidence type="ECO:0000256" key="4">
    <source>
        <dbReference type="ARBA" id="ARBA00022741"/>
    </source>
</evidence>
<accession>A0A7M7HQG8</accession>
<sequence length="913" mass="101809">MPKARKRHSCTHCFYTTKCSHDLKRHLFRRHGEGQSHGRESSPERTAPIRTAIRSNVTPVPGSAEKEKGQQKAMRKPGVASHSVSSDSGLSESVQDIFINQPSHSRTPIDKPKKEKTGTGPISGTVIVPPEAAPDGEQDGYKSKELRKQSPRKRKDSNNKNAPPTVKSVLCTVCGIIVNLFDRKSFFRHPVLSVVICKGCFEFYNKSLWKTDEDGIEEECAWCGQGGSLSCCDFCCKTFCKDCIAFNLGTDELKRILKKKWRCYVCDPRPLKVFVDDFSALLAQSLEIEQKETEKANVSVQKKGVKAPNKKEKMQDATIAEEFLQYLVGNNSNRAQFMRSLVRLKKEVPDMQNLQMNLSLKHIGEVKSALEEFEACVKRQLHGDAHKSDSALDGINQVDCERPEEKSKSQMEETQVKTQEKEELAGIDEAKEESAMETAEGDGVDNNTKPRKKKKCEPEKMELNGTAKWGEGPGEDSSNPEEESGFDGIPGESSSGSSWDEGGEKEDKVGKVKDLSAVTVTRSSRHSFAASESDSSGSKYVNSDDNYTKPRRRRLSRKKKKCEPEQMDSASEEDMKLKRHEGIRGLKRKCNRATDSDDASENVPDAQDKPEEGETESVAKRGEEKSDVEKESESEGNPSKKAKKVRKSPAKIDLKSRELLSSDSSSDDESNAESDGCYGVSWKSLNEEWDSREVAENLLMDELDCSDEEDNDDDDDKGDEDEEVGGARSKRSKKKAVKKAEEDEEWNDGERQIGTGGGGGSRDGKNGGDDKKKKTKRKDPTWDLYKKKWKAQKKAKEDEEWNDGERQIGTGGGGSRDGKNGGDDKKKKTKRKDPTWDLYKKKWKAQKKAKEDVEFIKSERQIGTGGGGSRDGMNGGDDKKKKGKGQDESTKKSRSLLVISPFSEDEEDEETSK</sequence>
<keyword evidence="6" id="KW-0863">Zinc-finger</keyword>
<dbReference type="GO" id="GO:0016787">
    <property type="term" value="F:hydrolase activity"/>
    <property type="evidence" value="ECO:0007669"/>
    <property type="project" value="UniProtKB-KW"/>
</dbReference>
<feature type="compositionally biased region" description="Acidic residues" evidence="14">
    <location>
        <begin position="699"/>
        <end position="724"/>
    </location>
</feature>
<feature type="compositionally biased region" description="Basic residues" evidence="14">
    <location>
        <begin position="728"/>
        <end position="737"/>
    </location>
</feature>
<dbReference type="InterPro" id="IPR052131">
    <property type="entry name" value="ATRX_domain-containing"/>
</dbReference>
<dbReference type="RefSeq" id="XP_011678767.2">
    <property type="nucleotide sequence ID" value="XM_011680465.2"/>
</dbReference>
<evidence type="ECO:0000256" key="5">
    <source>
        <dbReference type="ARBA" id="ARBA00022763"/>
    </source>
</evidence>
<feature type="region of interest" description="Disordered" evidence="14">
    <location>
        <begin position="384"/>
        <end position="680"/>
    </location>
</feature>
<feature type="compositionally biased region" description="Basic and acidic residues" evidence="14">
    <location>
        <begin position="573"/>
        <end position="584"/>
    </location>
</feature>
<dbReference type="GO" id="GO:0005634">
    <property type="term" value="C:nucleus"/>
    <property type="evidence" value="ECO:0007669"/>
    <property type="project" value="UniProtKB-SubCell"/>
</dbReference>
<keyword evidence="8" id="KW-0862">Zinc</keyword>
<feature type="domain" description="PHD-type" evidence="15">
    <location>
        <begin position="159"/>
        <end position="294"/>
    </location>
</feature>
<dbReference type="InterPro" id="IPR025766">
    <property type="entry name" value="ADD"/>
</dbReference>
<feature type="compositionally biased region" description="Gly residues" evidence="14">
    <location>
        <begin position="863"/>
        <end position="875"/>
    </location>
</feature>
<evidence type="ECO:0000256" key="2">
    <source>
        <dbReference type="ARBA" id="ARBA00007025"/>
    </source>
</evidence>
<evidence type="ECO:0000256" key="7">
    <source>
        <dbReference type="ARBA" id="ARBA00022801"/>
    </source>
</evidence>
<evidence type="ECO:0000313" key="17">
    <source>
        <dbReference type="Proteomes" id="UP000007110"/>
    </source>
</evidence>
<comment type="catalytic activity">
    <reaction evidence="13">
        <text>ATP + H2O = ADP + phosphate + H(+)</text>
        <dbReference type="Rhea" id="RHEA:13065"/>
        <dbReference type="ChEBI" id="CHEBI:15377"/>
        <dbReference type="ChEBI" id="CHEBI:15378"/>
        <dbReference type="ChEBI" id="CHEBI:30616"/>
        <dbReference type="ChEBI" id="CHEBI:43474"/>
        <dbReference type="ChEBI" id="CHEBI:456216"/>
        <dbReference type="EC" id="3.6.4.12"/>
    </reaction>
</comment>
<feature type="compositionally biased region" description="Basic and acidic residues" evidence="14">
    <location>
        <begin position="876"/>
        <end position="891"/>
    </location>
</feature>
<feature type="compositionally biased region" description="Basic and acidic residues" evidence="14">
    <location>
        <begin position="31"/>
        <end position="43"/>
    </location>
</feature>
<evidence type="ECO:0000313" key="16">
    <source>
        <dbReference type="EnsemblMetazoa" id="XP_011678767"/>
    </source>
</evidence>
<dbReference type="GO" id="GO:0010468">
    <property type="term" value="P:regulation of gene expression"/>
    <property type="evidence" value="ECO:0007669"/>
    <property type="project" value="UniProtKB-ARBA"/>
</dbReference>
<feature type="compositionally biased region" description="Basic and acidic residues" evidence="14">
    <location>
        <begin position="107"/>
        <end position="117"/>
    </location>
</feature>
<proteinExistence type="inferred from homology"/>
<evidence type="ECO:0000256" key="10">
    <source>
        <dbReference type="ARBA" id="ARBA00023125"/>
    </source>
</evidence>
<evidence type="ECO:0000256" key="8">
    <source>
        <dbReference type="ARBA" id="ARBA00022833"/>
    </source>
</evidence>
<dbReference type="Pfam" id="PF17981">
    <property type="entry name" value="ADD_ATRX"/>
    <property type="match status" value="1"/>
</dbReference>
<feature type="compositionally biased region" description="Low complexity" evidence="14">
    <location>
        <begin position="526"/>
        <end position="538"/>
    </location>
</feature>
<dbReference type="SUPFAM" id="SSF57903">
    <property type="entry name" value="FYVE/PHD zinc finger"/>
    <property type="match status" value="1"/>
</dbReference>
<evidence type="ECO:0000256" key="13">
    <source>
        <dbReference type="ARBA" id="ARBA00047995"/>
    </source>
</evidence>
<dbReference type="PANTHER" id="PTHR46357:SF1">
    <property type="entry name" value="TRANSCRIPTIONAL REGULATOR ATRX"/>
    <property type="match status" value="1"/>
</dbReference>
<feature type="compositionally biased region" description="Low complexity" evidence="14">
    <location>
        <begin position="491"/>
        <end position="500"/>
    </location>
</feature>
<dbReference type="CDD" id="cd11726">
    <property type="entry name" value="ADDz_ATRX"/>
    <property type="match status" value="1"/>
</dbReference>
<dbReference type="InterPro" id="IPR041430">
    <property type="entry name" value="ADD_ATRX"/>
</dbReference>
<feature type="compositionally biased region" description="Basic and acidic residues" evidence="14">
    <location>
        <begin position="816"/>
        <end position="840"/>
    </location>
</feature>
<feature type="compositionally biased region" description="Basic and acidic residues" evidence="14">
    <location>
        <begin position="762"/>
        <end position="786"/>
    </location>
</feature>
<dbReference type="PANTHER" id="PTHR46357">
    <property type="entry name" value="TRANSCRIPTIONAL REGULATOR ATRX"/>
    <property type="match status" value="1"/>
</dbReference>
<organism evidence="16 17">
    <name type="scientific">Strongylocentrotus purpuratus</name>
    <name type="common">Purple sea urchin</name>
    <dbReference type="NCBI Taxonomy" id="7668"/>
    <lineage>
        <taxon>Eukaryota</taxon>
        <taxon>Metazoa</taxon>
        <taxon>Echinodermata</taxon>
        <taxon>Eleutherozoa</taxon>
        <taxon>Echinozoa</taxon>
        <taxon>Echinoidea</taxon>
        <taxon>Euechinoidea</taxon>
        <taxon>Echinacea</taxon>
        <taxon>Camarodonta</taxon>
        <taxon>Echinidea</taxon>
        <taxon>Strongylocentrotidae</taxon>
        <taxon>Strongylocentrotus</taxon>
    </lineage>
</organism>
<dbReference type="GO" id="GO:0003677">
    <property type="term" value="F:DNA binding"/>
    <property type="evidence" value="ECO:0007669"/>
    <property type="project" value="UniProtKB-KW"/>
</dbReference>
<feature type="region of interest" description="Disordered" evidence="14">
    <location>
        <begin position="693"/>
        <end position="913"/>
    </location>
</feature>
<protein>
    <recommendedName>
        <fullName evidence="15">PHD-type domain-containing protein</fullName>
    </recommendedName>
</protein>
<feature type="compositionally biased region" description="Low complexity" evidence="14">
    <location>
        <begin position="79"/>
        <end position="94"/>
    </location>
</feature>
<keyword evidence="12" id="KW-0539">Nucleus</keyword>
<evidence type="ECO:0000256" key="11">
    <source>
        <dbReference type="ARBA" id="ARBA00023204"/>
    </source>
</evidence>
<dbReference type="EnsemblMetazoa" id="XM_011680465">
    <property type="protein sequence ID" value="XP_011678767"/>
    <property type="gene ID" value="LOC593921"/>
</dbReference>
<keyword evidence="17" id="KW-1185">Reference proteome</keyword>
<dbReference type="GO" id="GO:0003678">
    <property type="term" value="F:DNA helicase activity"/>
    <property type="evidence" value="ECO:0007669"/>
    <property type="project" value="UniProtKB-EC"/>
</dbReference>
<evidence type="ECO:0000256" key="14">
    <source>
        <dbReference type="SAM" id="MobiDB-lite"/>
    </source>
</evidence>
<evidence type="ECO:0000256" key="9">
    <source>
        <dbReference type="ARBA" id="ARBA00022840"/>
    </source>
</evidence>
<comment type="subcellular location">
    <subcellularLocation>
        <location evidence="1">Nucleus</location>
    </subcellularLocation>
</comment>
<keyword evidence="7" id="KW-0378">Hydrolase</keyword>
<feature type="compositionally biased region" description="Basic residues" evidence="14">
    <location>
        <begin position="640"/>
        <end position="649"/>
    </location>
</feature>
<feature type="compositionally biased region" description="Basic and acidic residues" evidence="14">
    <location>
        <begin position="139"/>
        <end position="148"/>
    </location>
</feature>
<dbReference type="InterPro" id="IPR013083">
    <property type="entry name" value="Znf_RING/FYVE/PHD"/>
</dbReference>
<dbReference type="GeneID" id="593921"/>
<dbReference type="PROSITE" id="PS51533">
    <property type="entry name" value="ADD"/>
    <property type="match status" value="1"/>
</dbReference>